<dbReference type="InterPro" id="IPR011928">
    <property type="entry name" value="Phage_phiJL001_Gp84"/>
</dbReference>
<comment type="caution">
    <text evidence="2">The sequence shown here is derived from an EMBL/GenBank/DDBJ whole genome shotgun (WGS) entry which is preliminary data.</text>
</comment>
<feature type="domain" description="Bacteriophage phiJL001 Gp84 C-terminal" evidence="1">
    <location>
        <begin position="195"/>
        <end position="277"/>
    </location>
</feature>
<dbReference type="Proteomes" id="UP000033632">
    <property type="component" value="Unassembled WGS sequence"/>
</dbReference>
<organism evidence="2 3">
    <name type="scientific">Devosia geojensis</name>
    <dbReference type="NCBI Taxonomy" id="443610"/>
    <lineage>
        <taxon>Bacteria</taxon>
        <taxon>Pseudomonadati</taxon>
        <taxon>Pseudomonadota</taxon>
        <taxon>Alphaproteobacteria</taxon>
        <taxon>Hyphomicrobiales</taxon>
        <taxon>Devosiaceae</taxon>
        <taxon>Devosia</taxon>
    </lineage>
</organism>
<evidence type="ECO:0000313" key="2">
    <source>
        <dbReference type="EMBL" id="KKB07027.1"/>
    </source>
</evidence>
<dbReference type="PATRIC" id="fig|443610.3.peg.2302"/>
<dbReference type="EMBL" id="JZEX01000181">
    <property type="protein sequence ID" value="KKB07027.1"/>
    <property type="molecule type" value="Genomic_DNA"/>
</dbReference>
<dbReference type="Pfam" id="PF09931">
    <property type="entry name" value="Phage_phiJL001_Gp84_N"/>
    <property type="match status" value="1"/>
</dbReference>
<evidence type="ECO:0000313" key="3">
    <source>
        <dbReference type="Proteomes" id="UP000033632"/>
    </source>
</evidence>
<dbReference type="AlphaFoldDB" id="A0A0F5FFS8"/>
<name>A0A0F5FFS8_9HYPH</name>
<dbReference type="RefSeq" id="WP_046110428.1">
    <property type="nucleotide sequence ID" value="NZ_JZEX01000181.1"/>
</dbReference>
<dbReference type="OrthoDB" id="1633386at2"/>
<gene>
    <name evidence="2" type="ORF">VE25_19910</name>
</gene>
<reference evidence="2 3" key="1">
    <citation type="submission" date="2015-03" db="EMBL/GenBank/DDBJ databases">
        <authorList>
            <person name="Hassan Y.I."/>
            <person name="Lepp D."/>
            <person name="Li X.-Z."/>
            <person name="Zhou T."/>
        </authorList>
    </citation>
    <scope>NUCLEOTIDE SEQUENCE [LARGE SCALE GENOMIC DNA]</scope>
    <source>
        <strain evidence="2 3">BD-c194</strain>
    </source>
</reference>
<dbReference type="NCBIfam" id="TIGR02218">
    <property type="entry name" value="phg_TIGR02218"/>
    <property type="match status" value="1"/>
</dbReference>
<dbReference type="InterPro" id="IPR018964">
    <property type="entry name" value="Phage_phiJL001_Gp84_C"/>
</dbReference>
<accession>A0A0F5FFS8</accession>
<keyword evidence="3" id="KW-1185">Reference proteome</keyword>
<dbReference type="STRING" id="443610.VE25_19910"/>
<proteinExistence type="predicted"/>
<dbReference type="Pfam" id="PF09356">
    <property type="entry name" value="Phage_BR0599"/>
    <property type="match status" value="1"/>
</dbReference>
<protein>
    <recommendedName>
        <fullName evidence="1">Bacteriophage phiJL001 Gp84 C-terminal domain-containing protein</fullName>
    </recommendedName>
</protein>
<sequence>MKALDPGYAAHLASGATTLATCWRLMRKDGAVLGFTDHDLPIRFGGTDYLPMHGLDGGEETVKLGAQVDTGEVLGVLSAEAIADEDILMGRYDGASVETWRVNWRDPDERELKRRDTIGEIVREDGVFRAELRSAAQALNVKSGRVYHSLCDARLGDGRCRVNLEAPAYRAEALVEAVRDDFHVVVSGLAGFEPGWFGFGEARWTGGRRSGVSDAVLTHEREGAADVLSFAGRVGAWVAEGDPVTVYAGCDRRFATCGKKFSNALNFRGFPHIPGSDYVLRHPRRGDALDGRPVVP</sequence>
<evidence type="ECO:0000259" key="1">
    <source>
        <dbReference type="Pfam" id="PF09356"/>
    </source>
</evidence>